<gene>
    <name evidence="2" type="ORF">SAMN05443507_1336</name>
</gene>
<evidence type="ECO:0000313" key="2">
    <source>
        <dbReference type="EMBL" id="SHL03260.1"/>
    </source>
</evidence>
<accession>A0A1M6XB89</accession>
<dbReference type="EMBL" id="FRAF01000033">
    <property type="protein sequence ID" value="SHL03260.1"/>
    <property type="molecule type" value="Genomic_DNA"/>
</dbReference>
<evidence type="ECO:0000256" key="1">
    <source>
        <dbReference type="SAM" id="MobiDB-lite"/>
    </source>
</evidence>
<sequence length="57" mass="6416">MTKEQNFSASPNSALPENETYQDSVLDAIDRLQEDGGVSPEISHRPPQHKVRIPKEK</sequence>
<keyword evidence="3" id="KW-1185">Reference proteome</keyword>
<evidence type="ECO:0000313" key="3">
    <source>
        <dbReference type="Proteomes" id="UP000184016"/>
    </source>
</evidence>
<feature type="compositionally biased region" description="Polar residues" evidence="1">
    <location>
        <begin position="1"/>
        <end position="23"/>
    </location>
</feature>
<dbReference type="STRING" id="1830138.SAMN05443507_1336"/>
<dbReference type="AlphaFoldDB" id="A0A1M6XB89"/>
<feature type="compositionally biased region" description="Basic residues" evidence="1">
    <location>
        <begin position="46"/>
        <end position="57"/>
    </location>
</feature>
<protein>
    <submittedName>
        <fullName evidence="2">Uncharacterized protein</fullName>
    </submittedName>
</protein>
<reference evidence="3" key="1">
    <citation type="submission" date="2016-11" db="EMBL/GenBank/DDBJ databases">
        <authorList>
            <person name="Varghese N."/>
            <person name="Submissions S."/>
        </authorList>
    </citation>
    <scope>NUCLEOTIDE SEQUENCE [LARGE SCALE GENOMIC DNA]</scope>
    <source>
        <strain evidence="3">USBA-503</strain>
    </source>
</reference>
<dbReference type="RefSeq" id="WP_165612039.1">
    <property type="nucleotide sequence ID" value="NZ_FRAF01000033.1"/>
</dbReference>
<feature type="region of interest" description="Disordered" evidence="1">
    <location>
        <begin position="1"/>
        <end position="57"/>
    </location>
</feature>
<dbReference type="Proteomes" id="UP000184016">
    <property type="component" value="Unassembled WGS sequence"/>
</dbReference>
<organism evidence="2 3">
    <name type="scientific">Alicyclobacillus tolerans</name>
    <dbReference type="NCBI Taxonomy" id="90970"/>
    <lineage>
        <taxon>Bacteria</taxon>
        <taxon>Bacillati</taxon>
        <taxon>Bacillota</taxon>
        <taxon>Bacilli</taxon>
        <taxon>Bacillales</taxon>
        <taxon>Alicyclobacillaceae</taxon>
        <taxon>Alicyclobacillus</taxon>
    </lineage>
</organism>
<name>A0A1M6XB89_9BACL</name>
<proteinExistence type="predicted"/>